<dbReference type="EMBL" id="CP092878">
    <property type="protein sequence ID" value="UYV78441.1"/>
    <property type="molecule type" value="Genomic_DNA"/>
</dbReference>
<evidence type="ECO:0000256" key="1">
    <source>
        <dbReference type="ARBA" id="ARBA00002791"/>
    </source>
</evidence>
<feature type="domain" description="Ribophorin II third" evidence="14">
    <location>
        <begin position="464"/>
        <end position="589"/>
    </location>
</feature>
<evidence type="ECO:0000256" key="9">
    <source>
        <dbReference type="ARBA" id="ARBA00022989"/>
    </source>
</evidence>
<comment type="subcellular location">
    <subcellularLocation>
        <location evidence="2 12">Endoplasmic reticulum membrane</location>
        <topology evidence="2 12">Multi-pass membrane protein</topology>
    </subcellularLocation>
</comment>
<dbReference type="InterPro" id="IPR055375">
    <property type="entry name" value="Ribophorin_II_2nd"/>
</dbReference>
<accession>A0ABY6LB98</accession>
<comment type="pathway">
    <text evidence="3 12">Protein modification; protein glycosylation.</text>
</comment>
<keyword evidence="8 12" id="KW-0256">Endoplasmic reticulum</keyword>
<feature type="domain" description="Ribophorin II N-terminal" evidence="13">
    <location>
        <begin position="97"/>
        <end position="324"/>
    </location>
</feature>
<evidence type="ECO:0000256" key="6">
    <source>
        <dbReference type="ARBA" id="ARBA00022692"/>
    </source>
</evidence>
<dbReference type="Pfam" id="PF23861">
    <property type="entry name" value="Ribophorin_II_2nd"/>
    <property type="match status" value="1"/>
</dbReference>
<comment type="similarity">
    <text evidence="4 12">Belongs to the SWP1 family.</text>
</comment>
<reference evidence="17 18" key="1">
    <citation type="submission" date="2022-01" db="EMBL/GenBank/DDBJ databases">
        <title>A chromosomal length assembly of Cordylochernes scorpioides.</title>
        <authorList>
            <person name="Zeh D."/>
            <person name="Zeh J."/>
        </authorList>
    </citation>
    <scope>NUCLEOTIDE SEQUENCE [LARGE SCALE GENOMIC DNA]</scope>
    <source>
        <strain evidence="17">IN4F17</strain>
        <tissue evidence="17">Whole Body</tissue>
    </source>
</reference>
<keyword evidence="6 12" id="KW-0812">Transmembrane</keyword>
<dbReference type="PANTHER" id="PTHR12640">
    <property type="entry name" value="RIBOPHORIN II"/>
    <property type="match status" value="1"/>
</dbReference>
<evidence type="ECO:0000259" key="15">
    <source>
        <dbReference type="Pfam" id="PF23861"/>
    </source>
</evidence>
<keyword evidence="18" id="KW-1185">Reference proteome</keyword>
<evidence type="ECO:0000256" key="2">
    <source>
        <dbReference type="ARBA" id="ARBA00004477"/>
    </source>
</evidence>
<evidence type="ECO:0000313" key="18">
    <source>
        <dbReference type="Proteomes" id="UP001235939"/>
    </source>
</evidence>
<dbReference type="Pfam" id="PF05817">
    <property type="entry name" value="Ribophorin_II"/>
    <property type="match status" value="1"/>
</dbReference>
<dbReference type="InterPro" id="IPR056790">
    <property type="entry name" value="Ribophorin_II_C"/>
</dbReference>
<gene>
    <name evidence="17" type="ORF">LAZ67_16001371</name>
</gene>
<dbReference type="InterPro" id="IPR055374">
    <property type="entry name" value="Ribophorin_II_3rd"/>
</dbReference>
<evidence type="ECO:0000256" key="5">
    <source>
        <dbReference type="ARBA" id="ARBA00017612"/>
    </source>
</evidence>
<organism evidence="17 18">
    <name type="scientific">Cordylochernes scorpioides</name>
    <dbReference type="NCBI Taxonomy" id="51811"/>
    <lineage>
        <taxon>Eukaryota</taxon>
        <taxon>Metazoa</taxon>
        <taxon>Ecdysozoa</taxon>
        <taxon>Arthropoda</taxon>
        <taxon>Chelicerata</taxon>
        <taxon>Arachnida</taxon>
        <taxon>Pseudoscorpiones</taxon>
        <taxon>Cheliferoidea</taxon>
        <taxon>Chernetidae</taxon>
        <taxon>Cordylochernes</taxon>
    </lineage>
</organism>
<dbReference type="Pfam" id="PF25147">
    <property type="entry name" value="Ribophorin_II_C"/>
    <property type="match status" value="1"/>
</dbReference>
<keyword evidence="9 12" id="KW-1133">Transmembrane helix</keyword>
<protein>
    <recommendedName>
        <fullName evidence="5 12">Dolichyl-diphosphooligosaccharide--protein glycosyltransferase subunit 2</fullName>
    </recommendedName>
    <alternativeName>
        <fullName evidence="12">Ribophorin-2</fullName>
    </alternativeName>
</protein>
<evidence type="ECO:0000256" key="11">
    <source>
        <dbReference type="ARBA" id="ARBA00046750"/>
    </source>
</evidence>
<dbReference type="InterPro" id="IPR055373">
    <property type="entry name" value="Ribophorin_II_N"/>
</dbReference>
<evidence type="ECO:0000256" key="8">
    <source>
        <dbReference type="ARBA" id="ARBA00022824"/>
    </source>
</evidence>
<evidence type="ECO:0000256" key="12">
    <source>
        <dbReference type="RuleBase" id="RU366029"/>
    </source>
</evidence>
<evidence type="ECO:0000259" key="14">
    <source>
        <dbReference type="Pfam" id="PF23860"/>
    </source>
</evidence>
<comment type="subunit">
    <text evidence="11">Component of the oligosaccharyltransferase (OST) complex. OST exists in two different complex forms which contain common core subunits RPN1, RPN2, OST48, OST4, DAD1 and TMEM258, either STT3A or STT3B as catalytic subunits, and form-specific accessory subunits. STT3A complex assembly occurs through the formation of 3 subcomplexes. Subcomplex 1 contains RPN1 and TMEM258, subcomplex 2 contains the STT3A-specific subunits STT3A, DC2/OSTC, and KCP2 as well as the core subunit OST4, and subcomplex 3 contains RPN2, DAD1, and OST48. The STT3A complex can form stable complexes with the Sec61 complex or with both the Sec61 and TRAP complexes. Interacts with DDI2. Interacts with TMEM35A/NACHO.</text>
</comment>
<feature type="transmembrane region" description="Helical" evidence="12">
    <location>
        <begin position="704"/>
        <end position="727"/>
    </location>
</feature>
<evidence type="ECO:0000256" key="7">
    <source>
        <dbReference type="ARBA" id="ARBA00022729"/>
    </source>
</evidence>
<evidence type="ECO:0000259" key="13">
    <source>
        <dbReference type="Pfam" id="PF05817"/>
    </source>
</evidence>
<evidence type="ECO:0000256" key="3">
    <source>
        <dbReference type="ARBA" id="ARBA00004922"/>
    </source>
</evidence>
<feature type="transmembrane region" description="Helical" evidence="12">
    <location>
        <begin position="667"/>
        <end position="692"/>
    </location>
</feature>
<dbReference type="PANTHER" id="PTHR12640:SF0">
    <property type="entry name" value="DOLICHYL-DIPHOSPHOOLIGOSACCHARIDE--PROTEIN GLYCOSYLTRANSFERASE SUBUNIT 2"/>
    <property type="match status" value="1"/>
</dbReference>
<evidence type="ECO:0000259" key="16">
    <source>
        <dbReference type="Pfam" id="PF25147"/>
    </source>
</evidence>
<feature type="domain" description="Ribophorin II C-terminal" evidence="16">
    <location>
        <begin position="658"/>
        <end position="757"/>
    </location>
</feature>
<sequence>MEIWCHQLSRFLGKKVVCVKALVLAMYSFVGLDLGGDHLSSETVWVETVNCFLFRLVSHGRLLCPLYWIMENCCCAPGLLLVGIFTLSSGLSISNYINAADRARLKSLFSQPPSDLAAAHYSALGLVRLGIPVPPELCLPPAGKTEVEALYHSSVLSKLSPKCKAPAVDSAKPILAKSIREGVSILELYHAVLAQANLGIEVDSAQVSKILTGILENDDSISNLGYSFHIASHLKGNLQPYFDRIEDAIVQADEVNGKYLQFEGGLSITANILSGVFKLAHVHKKAPPLTSEQAIKFTNYLLSRKYVQAIKGASQLLNLLAILTNNPSLVENRQLVGSIDGGCVQYHVPVAITPVGSTAISTKSPQLEVQVTDVLGKPLPQPLTVTADSMVRRGDNKQALSKVALTLTSPGHYKLDVSSSKPPRGFYKLSVSAQPTKGPDPRLGGNTGALLNVKVLTELSLPHVELGIEDRDDSIASKMNKVSYPQTLPTTLEADYHQKLVIRFSLYDHKSKMAAHQVFAYLTPAQSTVGGKEVVIVAEIDPSTGVYKVELDLLAKSKDFSHISGLYDLSLVVGDAVISSPIVWKLAMIIMDWNTGPVLRLPYIPRGGLVRPLWSCRWYIVGRSLHHPGRGAVFSQQSQEPSVAQPIYEPKPVIRHLFRPQEKRAPAALSTAFSVLVIVVPWLPLLVMWAWLGVNLSDIVLAPLPAVSFHLGLSGIFALFACCWVNLNMFTTIKYLSWIGFLTFLSGHRLFTQLAATKVVLYSILSSADHSLTLCLQK</sequence>
<proteinExistence type="inferred from homology"/>
<evidence type="ECO:0000256" key="4">
    <source>
        <dbReference type="ARBA" id="ARBA00009038"/>
    </source>
</evidence>
<evidence type="ECO:0000313" key="17">
    <source>
        <dbReference type="EMBL" id="UYV78441.1"/>
    </source>
</evidence>
<dbReference type="InterPro" id="IPR008814">
    <property type="entry name" value="Swp1"/>
</dbReference>
<keyword evidence="7" id="KW-0732">Signal</keyword>
<keyword evidence="10 12" id="KW-0472">Membrane</keyword>
<evidence type="ECO:0000256" key="10">
    <source>
        <dbReference type="ARBA" id="ARBA00023136"/>
    </source>
</evidence>
<dbReference type="Proteomes" id="UP001235939">
    <property type="component" value="Chromosome 16"/>
</dbReference>
<dbReference type="Pfam" id="PF23860">
    <property type="entry name" value="Ribophorin_II_3rd"/>
    <property type="match status" value="1"/>
</dbReference>
<comment type="function">
    <text evidence="1 12">Subunit of the oligosaccharyl transferase (OST) complex that catalyzes the initial transfer of a defined glycan (Glc(3)Man(9)GlcNAc(2) in eukaryotes) from the lipid carrier dolichol-pyrophosphate to an asparagine residue within an Asn-X-Ser/Thr consensus motif in nascent polypeptide chains, the first step in protein N-glycosylation. N-glycosylation occurs cotranslationally and the complex associates with the Sec61 complex at the channel-forming translocon complex that mediates protein translocation across the endoplasmic reticulum (ER). All subunits are required for a maximal enzyme activity.</text>
</comment>
<name>A0ABY6LB98_9ARAC</name>
<feature type="domain" description="Ribophorin II second" evidence="15">
    <location>
        <begin position="350"/>
        <end position="455"/>
    </location>
</feature>